<feature type="domain" description="Chorismate-utilising enzyme C-terminal" evidence="1">
    <location>
        <begin position="159"/>
        <end position="422"/>
    </location>
</feature>
<sequence length="457" mass="53176">MEKVRNFMLINKPTYYYSVIRQRFNNSYFAEDERQVIIGIDCEYFDSNEYSYDSLKKIYNSFVKQKKVAPFAGLFGTFAYESIHFFEKIEKIEKEQFKFPQFIFANAKAYLHYSKTSKEYSFYGDERKYFDFLNDEIEKRTENSELLYDIKTDFDEERSHFYGILEKAKEYIKDGDIFQVVLSEQLKLATNMDSLDFYEKLSKANPSPYMYHFPTKYGDIVGSSPEILVDISSDNIYIAPIAGTRPRGKDANEDAFLANDLLNDEKECAEHRMLVDLARNDIGKFAESGSVVVKNLMHIKNYEHVMHIVTDVYGKKRKDVSIFEVIAQALPAGTLSGSPKIRAMQIISELEVFKRNVYAGGIGFLRFNGDVQLAIIIRTAFFENKNYDLNKVDKVRNVFIQAGAGIVFDSVKEKEYDEICHKRASVLNIFKKFCKEEREVEKVKNEENKNEKGKDVK</sequence>
<dbReference type="InterPro" id="IPR005801">
    <property type="entry name" value="ADC_synthase"/>
</dbReference>
<dbReference type="SUPFAM" id="SSF56322">
    <property type="entry name" value="ADC synthase"/>
    <property type="match status" value="1"/>
</dbReference>
<dbReference type="GO" id="GO:0000162">
    <property type="term" value="P:L-tryptophan biosynthetic process"/>
    <property type="evidence" value="ECO:0007669"/>
    <property type="project" value="TreeGrafter"/>
</dbReference>
<accession>A0A510K6S4</accession>
<dbReference type="InterPro" id="IPR019999">
    <property type="entry name" value="Anth_synth_I-like"/>
</dbReference>
<dbReference type="EMBL" id="AP019834">
    <property type="protein sequence ID" value="BBM47346.1"/>
    <property type="molecule type" value="Genomic_DNA"/>
</dbReference>
<dbReference type="Proteomes" id="UP000321397">
    <property type="component" value="Chromosome"/>
</dbReference>
<proteinExistence type="predicted"/>
<organism evidence="3 4">
    <name type="scientific">Leptotrichia wadei</name>
    <dbReference type="NCBI Taxonomy" id="157687"/>
    <lineage>
        <taxon>Bacteria</taxon>
        <taxon>Fusobacteriati</taxon>
        <taxon>Fusobacteriota</taxon>
        <taxon>Fusobacteriia</taxon>
        <taxon>Fusobacteriales</taxon>
        <taxon>Leptotrichiaceae</taxon>
        <taxon>Leptotrichia</taxon>
    </lineage>
</organism>
<gene>
    <name evidence="3" type="ORF">JMUB3933_0846</name>
</gene>
<name>A0A510K6S4_9FUSO</name>
<evidence type="ECO:0000259" key="2">
    <source>
        <dbReference type="Pfam" id="PF04715"/>
    </source>
</evidence>
<dbReference type="Gene3D" id="3.60.120.10">
    <property type="entry name" value="Anthranilate synthase"/>
    <property type="match status" value="1"/>
</dbReference>
<dbReference type="PRINTS" id="PR00095">
    <property type="entry name" value="ANTSNTHASEI"/>
</dbReference>
<evidence type="ECO:0000259" key="1">
    <source>
        <dbReference type="Pfam" id="PF00425"/>
    </source>
</evidence>
<reference evidence="3 4" key="1">
    <citation type="submission" date="2019-07" db="EMBL/GenBank/DDBJ databases">
        <title>Complete Genome Sequence of Leptotrichia wadei Strain JMUB3933.</title>
        <authorList>
            <person name="Watanabe S."/>
            <person name="Cui L."/>
        </authorList>
    </citation>
    <scope>NUCLEOTIDE SEQUENCE [LARGE SCALE GENOMIC DNA]</scope>
    <source>
        <strain evidence="3 4">JMUB3933</strain>
    </source>
</reference>
<protein>
    <submittedName>
        <fullName evidence="3">Anthranilate synthase</fullName>
    </submittedName>
</protein>
<feature type="domain" description="Anthranilate synthase component I N-terminal" evidence="2">
    <location>
        <begin position="18"/>
        <end position="115"/>
    </location>
</feature>
<dbReference type="Pfam" id="PF00425">
    <property type="entry name" value="Chorismate_bind"/>
    <property type="match status" value="1"/>
</dbReference>
<dbReference type="PANTHER" id="PTHR11236:SF9">
    <property type="entry name" value="ANTHRANILATE SYNTHASE COMPONENT 1"/>
    <property type="match status" value="1"/>
</dbReference>
<dbReference type="Pfam" id="PF04715">
    <property type="entry name" value="Anth_synt_I_N"/>
    <property type="match status" value="1"/>
</dbReference>
<evidence type="ECO:0000313" key="3">
    <source>
        <dbReference type="EMBL" id="BBM47346.1"/>
    </source>
</evidence>
<evidence type="ECO:0000313" key="4">
    <source>
        <dbReference type="Proteomes" id="UP000321397"/>
    </source>
</evidence>
<dbReference type="PANTHER" id="PTHR11236">
    <property type="entry name" value="AMINOBENZOATE/ANTHRANILATE SYNTHASE"/>
    <property type="match status" value="1"/>
</dbReference>
<dbReference type="InterPro" id="IPR015890">
    <property type="entry name" value="Chorismate_C"/>
</dbReference>
<dbReference type="AlphaFoldDB" id="A0A510K6S4"/>
<dbReference type="InterPro" id="IPR006805">
    <property type="entry name" value="Anth_synth_I_N"/>
</dbReference>